<evidence type="ECO:0000256" key="9">
    <source>
        <dbReference type="ARBA" id="ARBA00022932"/>
    </source>
</evidence>
<dbReference type="InterPro" id="IPR001126">
    <property type="entry name" value="UmuC"/>
</dbReference>
<dbReference type="SUPFAM" id="SSF100879">
    <property type="entry name" value="Lesion bypass DNA polymerase (Y-family), little finger domain"/>
    <property type="match status" value="1"/>
</dbReference>
<dbReference type="HAMAP" id="MF_01113">
    <property type="entry name" value="DNApol_IV"/>
    <property type="match status" value="1"/>
</dbReference>
<dbReference type="GO" id="GO:0000287">
    <property type="term" value="F:magnesium ion binding"/>
    <property type="evidence" value="ECO:0007669"/>
    <property type="project" value="UniProtKB-UniRule"/>
</dbReference>
<dbReference type="GO" id="GO:0006261">
    <property type="term" value="P:DNA-templated DNA replication"/>
    <property type="evidence" value="ECO:0007669"/>
    <property type="project" value="UniProtKB-UniRule"/>
</dbReference>
<dbReference type="InterPro" id="IPR050116">
    <property type="entry name" value="DNA_polymerase-Y"/>
</dbReference>
<dbReference type="InterPro" id="IPR043502">
    <property type="entry name" value="DNA/RNA_pol_sf"/>
</dbReference>
<dbReference type="Gene3D" id="3.30.1490.100">
    <property type="entry name" value="DNA polymerase, Y-family, little finger domain"/>
    <property type="match status" value="1"/>
</dbReference>
<evidence type="ECO:0000256" key="11">
    <source>
        <dbReference type="ARBA" id="ARBA00049244"/>
    </source>
</evidence>
<comment type="caution">
    <text evidence="15">The sequence shown here is derived from an EMBL/GenBank/DDBJ whole genome shotgun (WGS) entry which is preliminary data.</text>
</comment>
<evidence type="ECO:0000256" key="13">
    <source>
        <dbReference type="SAM" id="MobiDB-lite"/>
    </source>
</evidence>
<dbReference type="Gene3D" id="3.30.70.270">
    <property type="match status" value="1"/>
</dbReference>
<dbReference type="AlphaFoldDB" id="A0AAP6MK55"/>
<dbReference type="EC" id="2.7.7.7" evidence="12"/>
<sequence length="394" mass="43953">MSEPTCTTAERLILHVDLDAFYASVEQLDFPELRGQPVIVGGLGGRGVVSAASYEARAFAIHSAMPISRARQRCPQAHFRAVRMDRYRELSRQVFGCFRALTPEVEGLSLDEAFLDLSADPAARTDPEALAEGLRRRIRDEIGLIASVGIAPNKFVAKLASDVGKPDGLVHVPAHGVQAFLDPLPVERLWGVGEGTTLRLRRAGLSTFGSLRRVPEPRLRGLVGRQASRLKALAAGRDRRPVKSERPTHSLSTERTFDRDLSESMRMRQLLTEMAEQLAARLREQSLETTSLTVKLRSRDFRTHTRQQRLNRPSASGEELRQVAIALAEQWWQQQPRPPRLRLLGIGARELVKSTGQMGLFQDASRLAETDRLLDAARERFGAGVLRRGLRRRG</sequence>
<feature type="compositionally biased region" description="Basic and acidic residues" evidence="13">
    <location>
        <begin position="236"/>
        <end position="248"/>
    </location>
</feature>
<dbReference type="InterPro" id="IPR043128">
    <property type="entry name" value="Rev_trsase/Diguanyl_cyclase"/>
</dbReference>
<evidence type="ECO:0000256" key="1">
    <source>
        <dbReference type="ARBA" id="ARBA00010945"/>
    </source>
</evidence>
<gene>
    <name evidence="12 15" type="primary">dinB</name>
    <name evidence="15" type="ORF">VCB98_08440</name>
</gene>
<dbReference type="GO" id="GO:0042276">
    <property type="term" value="P:error-prone translesion synthesis"/>
    <property type="evidence" value="ECO:0007669"/>
    <property type="project" value="TreeGrafter"/>
</dbReference>
<dbReference type="InterPro" id="IPR036775">
    <property type="entry name" value="DNA_pol_Y-fam_lit_finger_sf"/>
</dbReference>
<keyword evidence="8 12" id="KW-0460">Magnesium</keyword>
<comment type="subcellular location">
    <subcellularLocation>
        <location evidence="12">Cytoplasm</location>
    </subcellularLocation>
</comment>
<evidence type="ECO:0000256" key="10">
    <source>
        <dbReference type="ARBA" id="ARBA00023204"/>
    </source>
</evidence>
<comment type="subunit">
    <text evidence="12">Monomer.</text>
</comment>
<evidence type="ECO:0000313" key="16">
    <source>
        <dbReference type="Proteomes" id="UP001302316"/>
    </source>
</evidence>
<dbReference type="GO" id="GO:0003684">
    <property type="term" value="F:damaged DNA binding"/>
    <property type="evidence" value="ECO:0007669"/>
    <property type="project" value="InterPro"/>
</dbReference>
<evidence type="ECO:0000256" key="5">
    <source>
        <dbReference type="ARBA" id="ARBA00022705"/>
    </source>
</evidence>
<dbReference type="Proteomes" id="UP001302316">
    <property type="component" value="Unassembled WGS sequence"/>
</dbReference>
<evidence type="ECO:0000256" key="12">
    <source>
        <dbReference type="HAMAP-Rule" id="MF_01113"/>
    </source>
</evidence>
<dbReference type="Gene3D" id="1.10.150.20">
    <property type="entry name" value="5' to 3' exonuclease, C-terminal subdomain"/>
    <property type="match status" value="1"/>
</dbReference>
<dbReference type="GO" id="GO:0005829">
    <property type="term" value="C:cytosol"/>
    <property type="evidence" value="ECO:0007669"/>
    <property type="project" value="TreeGrafter"/>
</dbReference>
<evidence type="ECO:0000259" key="14">
    <source>
        <dbReference type="PROSITE" id="PS50173"/>
    </source>
</evidence>
<dbReference type="FunFam" id="3.30.1490.100:FF:000004">
    <property type="entry name" value="DNA polymerase IV"/>
    <property type="match status" value="1"/>
</dbReference>
<feature type="binding site" evidence="12">
    <location>
        <position position="111"/>
    </location>
    <ligand>
        <name>Mg(2+)</name>
        <dbReference type="ChEBI" id="CHEBI:18420"/>
    </ligand>
</feature>
<dbReference type="SUPFAM" id="SSF56672">
    <property type="entry name" value="DNA/RNA polymerases"/>
    <property type="match status" value="1"/>
</dbReference>
<feature type="region of interest" description="Disordered" evidence="13">
    <location>
        <begin position="235"/>
        <end position="256"/>
    </location>
</feature>
<dbReference type="GO" id="GO:0006281">
    <property type="term" value="P:DNA repair"/>
    <property type="evidence" value="ECO:0007669"/>
    <property type="project" value="UniProtKB-UniRule"/>
</dbReference>
<dbReference type="PANTHER" id="PTHR11076:SF33">
    <property type="entry name" value="DNA POLYMERASE KAPPA"/>
    <property type="match status" value="1"/>
</dbReference>
<evidence type="ECO:0000256" key="2">
    <source>
        <dbReference type="ARBA" id="ARBA00022457"/>
    </source>
</evidence>
<comment type="cofactor">
    <cofactor evidence="12">
        <name>Mg(2+)</name>
        <dbReference type="ChEBI" id="CHEBI:18420"/>
    </cofactor>
    <text evidence="12">Binds 2 magnesium ions per subunit.</text>
</comment>
<keyword evidence="2 12" id="KW-0515">Mutator protein</keyword>
<evidence type="ECO:0000256" key="3">
    <source>
        <dbReference type="ARBA" id="ARBA00022679"/>
    </source>
</evidence>
<keyword evidence="5 12" id="KW-0235">DNA replication</keyword>
<keyword evidence="4 12" id="KW-0548">Nucleotidyltransferase</keyword>
<keyword evidence="12" id="KW-0238">DNA-binding</keyword>
<keyword evidence="16" id="KW-1185">Reference proteome</keyword>
<keyword evidence="9 12" id="KW-0239">DNA-directed DNA polymerase</keyword>
<feature type="binding site" evidence="12">
    <location>
        <position position="17"/>
    </location>
    <ligand>
        <name>Mg(2+)</name>
        <dbReference type="ChEBI" id="CHEBI:18420"/>
    </ligand>
</feature>
<feature type="domain" description="UmuC" evidence="14">
    <location>
        <begin position="13"/>
        <end position="193"/>
    </location>
</feature>
<dbReference type="EMBL" id="JAYGII010000016">
    <property type="protein sequence ID" value="MEA5445844.1"/>
    <property type="molecule type" value="Genomic_DNA"/>
</dbReference>
<dbReference type="GO" id="GO:0009432">
    <property type="term" value="P:SOS response"/>
    <property type="evidence" value="ECO:0007669"/>
    <property type="project" value="TreeGrafter"/>
</dbReference>
<evidence type="ECO:0000256" key="6">
    <source>
        <dbReference type="ARBA" id="ARBA00022723"/>
    </source>
</evidence>
<keyword evidence="10 12" id="KW-0234">DNA repair</keyword>
<feature type="site" description="Substrate discrimination" evidence="12">
    <location>
        <position position="22"/>
    </location>
</feature>
<keyword evidence="7 12" id="KW-0227">DNA damage</keyword>
<dbReference type="RefSeq" id="WP_346051674.1">
    <property type="nucleotide sequence ID" value="NZ_JAYGII010000016.1"/>
</dbReference>
<keyword evidence="12" id="KW-0963">Cytoplasm</keyword>
<accession>A0AAP6MK55</accession>
<dbReference type="PROSITE" id="PS50173">
    <property type="entry name" value="UMUC"/>
    <property type="match status" value="1"/>
</dbReference>
<comment type="similarity">
    <text evidence="1 12">Belongs to the DNA polymerase type-Y family.</text>
</comment>
<reference evidence="15 16" key="1">
    <citation type="submission" date="2023-12" db="EMBL/GenBank/DDBJ databases">
        <title>Whole-genome sequencing of halo(alkali)philic microorganisms from hypersaline lakes.</title>
        <authorList>
            <person name="Sorokin D.Y."/>
            <person name="Merkel A.Y."/>
            <person name="Messina E."/>
            <person name="Yakimov M."/>
        </authorList>
    </citation>
    <scope>NUCLEOTIDE SEQUENCE [LARGE SCALE GENOMIC DNA]</scope>
    <source>
        <strain evidence="15 16">AB-CW1</strain>
    </source>
</reference>
<evidence type="ECO:0000256" key="4">
    <source>
        <dbReference type="ARBA" id="ARBA00022695"/>
    </source>
</evidence>
<name>A0AAP6MK55_9GAMM</name>
<organism evidence="15 16">
    <name type="scientific">Natronospira elongata</name>
    <dbReference type="NCBI Taxonomy" id="3110268"/>
    <lineage>
        <taxon>Bacteria</taxon>
        <taxon>Pseudomonadati</taxon>
        <taxon>Pseudomonadota</taxon>
        <taxon>Gammaproteobacteria</taxon>
        <taxon>Natronospirales</taxon>
        <taxon>Natronospiraceae</taxon>
        <taxon>Natronospira</taxon>
    </lineage>
</organism>
<evidence type="ECO:0000256" key="8">
    <source>
        <dbReference type="ARBA" id="ARBA00022842"/>
    </source>
</evidence>
<comment type="catalytic activity">
    <reaction evidence="11 12">
        <text>DNA(n) + a 2'-deoxyribonucleoside 5'-triphosphate = DNA(n+1) + diphosphate</text>
        <dbReference type="Rhea" id="RHEA:22508"/>
        <dbReference type="Rhea" id="RHEA-COMP:17339"/>
        <dbReference type="Rhea" id="RHEA-COMP:17340"/>
        <dbReference type="ChEBI" id="CHEBI:33019"/>
        <dbReference type="ChEBI" id="CHEBI:61560"/>
        <dbReference type="ChEBI" id="CHEBI:173112"/>
        <dbReference type="EC" id="2.7.7.7"/>
    </reaction>
</comment>
<dbReference type="PANTHER" id="PTHR11076">
    <property type="entry name" value="DNA REPAIR POLYMERASE UMUC / TRANSFERASE FAMILY MEMBER"/>
    <property type="match status" value="1"/>
</dbReference>
<feature type="active site" evidence="12">
    <location>
        <position position="112"/>
    </location>
</feature>
<keyword evidence="3 12" id="KW-0808">Transferase</keyword>
<dbReference type="GO" id="GO:0003887">
    <property type="term" value="F:DNA-directed DNA polymerase activity"/>
    <property type="evidence" value="ECO:0007669"/>
    <property type="project" value="UniProtKB-UniRule"/>
</dbReference>
<dbReference type="Gene3D" id="3.40.1170.60">
    <property type="match status" value="1"/>
</dbReference>
<comment type="function">
    <text evidence="12">Poorly processive, error-prone DNA polymerase involved in untargeted mutagenesis. Copies undamaged DNA at stalled replication forks, which arise in vivo from mismatched or misaligned primer ends. These misaligned primers can be extended by PolIV. Exhibits no 3'-5' exonuclease (proofreading) activity. May be involved in translesional synthesis, in conjunction with the beta clamp from PolIII.</text>
</comment>
<dbReference type="Pfam" id="PF00817">
    <property type="entry name" value="IMS"/>
    <property type="match status" value="1"/>
</dbReference>
<dbReference type="InterPro" id="IPR022880">
    <property type="entry name" value="DNApol_IV"/>
</dbReference>
<protein>
    <recommendedName>
        <fullName evidence="12">DNA polymerase IV</fullName>
        <shortName evidence="12">Pol IV</shortName>
        <ecNumber evidence="12">2.7.7.7</ecNumber>
    </recommendedName>
</protein>
<dbReference type="CDD" id="cd03586">
    <property type="entry name" value="PolY_Pol_IV_kappa"/>
    <property type="match status" value="1"/>
</dbReference>
<proteinExistence type="inferred from homology"/>
<evidence type="ECO:0000256" key="7">
    <source>
        <dbReference type="ARBA" id="ARBA00022763"/>
    </source>
</evidence>
<evidence type="ECO:0000313" key="15">
    <source>
        <dbReference type="EMBL" id="MEA5445844.1"/>
    </source>
</evidence>
<dbReference type="NCBIfam" id="NF002677">
    <property type="entry name" value="PRK02406.1"/>
    <property type="match status" value="1"/>
</dbReference>
<dbReference type="InterPro" id="IPR017961">
    <property type="entry name" value="DNA_pol_Y-fam_little_finger"/>
</dbReference>
<dbReference type="Pfam" id="PF11799">
    <property type="entry name" value="IMS_C"/>
    <property type="match status" value="1"/>
</dbReference>
<keyword evidence="6 12" id="KW-0479">Metal-binding</keyword>